<accession>A0A495S971</accession>
<evidence type="ECO:0000256" key="1">
    <source>
        <dbReference type="SAM" id="Phobius"/>
    </source>
</evidence>
<dbReference type="EMBL" id="RBXA01000001">
    <property type="protein sequence ID" value="RKS95648.1"/>
    <property type="molecule type" value="Genomic_DNA"/>
</dbReference>
<evidence type="ECO:0000313" key="2">
    <source>
        <dbReference type="EMBL" id="RKS95648.1"/>
    </source>
</evidence>
<proteinExistence type="predicted"/>
<keyword evidence="1" id="KW-0812">Transmembrane</keyword>
<keyword evidence="3" id="KW-1185">Reference proteome</keyword>
<protein>
    <submittedName>
        <fullName evidence="2">Uncharacterized protein</fullName>
    </submittedName>
</protein>
<keyword evidence="1" id="KW-1133">Transmembrane helix</keyword>
<name>A0A495S971_9FLAO</name>
<dbReference type="RefSeq" id="WP_121364708.1">
    <property type="nucleotide sequence ID" value="NZ_RBXA01000001.1"/>
</dbReference>
<dbReference type="AlphaFoldDB" id="A0A495S971"/>
<keyword evidence="1" id="KW-0472">Membrane</keyword>
<organism evidence="2 3">
    <name type="scientific">Flavobacterium limicola</name>
    <dbReference type="NCBI Taxonomy" id="180441"/>
    <lineage>
        <taxon>Bacteria</taxon>
        <taxon>Pseudomonadati</taxon>
        <taxon>Bacteroidota</taxon>
        <taxon>Flavobacteriia</taxon>
        <taxon>Flavobacteriales</taxon>
        <taxon>Flavobacteriaceae</taxon>
        <taxon>Flavobacterium</taxon>
    </lineage>
</organism>
<gene>
    <name evidence="2" type="ORF">BC952_1345</name>
</gene>
<sequence length="167" mass="19332">MILKITLWKQLKSLFSLLFITSLYIGGLVYAEIPLEKRAVLIFSLPYLAIFFIPVVIIHLNYYINGTGIIYKIDESGITKTVNNKEEFISIADIKEITFFMMPNRLLNSAIRSLPFEDYYYAQILTTDKKVIFISCLFSTKIDKILEVNFKELNIKKLKAIYPLITA</sequence>
<evidence type="ECO:0000313" key="3">
    <source>
        <dbReference type="Proteomes" id="UP000280091"/>
    </source>
</evidence>
<dbReference type="OrthoDB" id="1358159at2"/>
<comment type="caution">
    <text evidence="2">The sequence shown here is derived from an EMBL/GenBank/DDBJ whole genome shotgun (WGS) entry which is preliminary data.</text>
</comment>
<feature type="transmembrane region" description="Helical" evidence="1">
    <location>
        <begin position="41"/>
        <end position="64"/>
    </location>
</feature>
<dbReference type="Proteomes" id="UP000280091">
    <property type="component" value="Unassembled WGS sequence"/>
</dbReference>
<reference evidence="2 3" key="1">
    <citation type="submission" date="2018-10" db="EMBL/GenBank/DDBJ databases">
        <title>Genomic Encyclopedia of Archaeal and Bacterial Type Strains, Phase II (KMG-II): from individual species to whole genera.</title>
        <authorList>
            <person name="Goeker M."/>
        </authorList>
    </citation>
    <scope>NUCLEOTIDE SEQUENCE [LARGE SCALE GENOMIC DNA]</scope>
    <source>
        <strain evidence="2 3">DSM 15094</strain>
    </source>
</reference>